<organism evidence="3 4">
    <name type="scientific">Hydnum rufescens UP504</name>
    <dbReference type="NCBI Taxonomy" id="1448309"/>
    <lineage>
        <taxon>Eukaryota</taxon>
        <taxon>Fungi</taxon>
        <taxon>Dikarya</taxon>
        <taxon>Basidiomycota</taxon>
        <taxon>Agaricomycotina</taxon>
        <taxon>Agaricomycetes</taxon>
        <taxon>Cantharellales</taxon>
        <taxon>Hydnaceae</taxon>
        <taxon>Hydnum</taxon>
    </lineage>
</organism>
<accession>A0A9P6B915</accession>
<sequence length="173" mass="19245">MRSQASIHNPKSAQPRFHVSIVMAIIVGKIWSNTLMHGLNSRRGLRAIFYAPQTSTDLETIEFAQRRQRRNSPVRDHEVSMEFADMGGSGGGSVISTVGLEQDLSSMRVSPDGEDDGEVEDGRESFAWQDMRMRNVMLTFCHPPDAIYVRLGEQPNTARGGDRQGGAHPPQHE</sequence>
<comment type="caution">
    <text evidence="3">The sequence shown here is derived from an EMBL/GenBank/DDBJ whole genome shotgun (WGS) entry which is preliminary data.</text>
</comment>
<keyword evidence="2" id="KW-0472">Membrane</keyword>
<evidence type="ECO:0000313" key="4">
    <source>
        <dbReference type="Proteomes" id="UP000886523"/>
    </source>
</evidence>
<keyword evidence="2" id="KW-0812">Transmembrane</keyword>
<protein>
    <submittedName>
        <fullName evidence="3">Uncharacterized protein</fullName>
    </submittedName>
</protein>
<evidence type="ECO:0000256" key="1">
    <source>
        <dbReference type="SAM" id="MobiDB-lite"/>
    </source>
</evidence>
<proteinExistence type="predicted"/>
<keyword evidence="2" id="KW-1133">Transmembrane helix</keyword>
<feature type="transmembrane region" description="Helical" evidence="2">
    <location>
        <begin position="17"/>
        <end position="36"/>
    </location>
</feature>
<dbReference type="Proteomes" id="UP000886523">
    <property type="component" value="Unassembled WGS sequence"/>
</dbReference>
<evidence type="ECO:0000256" key="2">
    <source>
        <dbReference type="SAM" id="Phobius"/>
    </source>
</evidence>
<dbReference type="EMBL" id="MU128917">
    <property type="protein sequence ID" value="KAF9519477.1"/>
    <property type="molecule type" value="Genomic_DNA"/>
</dbReference>
<evidence type="ECO:0000313" key="3">
    <source>
        <dbReference type="EMBL" id="KAF9519477.1"/>
    </source>
</evidence>
<name>A0A9P6B915_9AGAM</name>
<gene>
    <name evidence="3" type="ORF">BS47DRAFT_1151013</name>
</gene>
<keyword evidence="4" id="KW-1185">Reference proteome</keyword>
<reference evidence="3" key="1">
    <citation type="journal article" date="2020" name="Nat. Commun.">
        <title>Large-scale genome sequencing of mycorrhizal fungi provides insights into the early evolution of symbiotic traits.</title>
        <authorList>
            <person name="Miyauchi S."/>
            <person name="Kiss E."/>
            <person name="Kuo A."/>
            <person name="Drula E."/>
            <person name="Kohler A."/>
            <person name="Sanchez-Garcia M."/>
            <person name="Morin E."/>
            <person name="Andreopoulos B."/>
            <person name="Barry K.W."/>
            <person name="Bonito G."/>
            <person name="Buee M."/>
            <person name="Carver A."/>
            <person name="Chen C."/>
            <person name="Cichocki N."/>
            <person name="Clum A."/>
            <person name="Culley D."/>
            <person name="Crous P.W."/>
            <person name="Fauchery L."/>
            <person name="Girlanda M."/>
            <person name="Hayes R.D."/>
            <person name="Keri Z."/>
            <person name="LaButti K."/>
            <person name="Lipzen A."/>
            <person name="Lombard V."/>
            <person name="Magnuson J."/>
            <person name="Maillard F."/>
            <person name="Murat C."/>
            <person name="Nolan M."/>
            <person name="Ohm R.A."/>
            <person name="Pangilinan J."/>
            <person name="Pereira M.F."/>
            <person name="Perotto S."/>
            <person name="Peter M."/>
            <person name="Pfister S."/>
            <person name="Riley R."/>
            <person name="Sitrit Y."/>
            <person name="Stielow J.B."/>
            <person name="Szollosi G."/>
            <person name="Zifcakova L."/>
            <person name="Stursova M."/>
            <person name="Spatafora J.W."/>
            <person name="Tedersoo L."/>
            <person name="Vaario L.M."/>
            <person name="Yamada A."/>
            <person name="Yan M."/>
            <person name="Wang P."/>
            <person name="Xu J."/>
            <person name="Bruns T."/>
            <person name="Baldrian P."/>
            <person name="Vilgalys R."/>
            <person name="Dunand C."/>
            <person name="Henrissat B."/>
            <person name="Grigoriev I.V."/>
            <person name="Hibbett D."/>
            <person name="Nagy L.G."/>
            <person name="Martin F.M."/>
        </authorList>
    </citation>
    <scope>NUCLEOTIDE SEQUENCE</scope>
    <source>
        <strain evidence="3">UP504</strain>
    </source>
</reference>
<dbReference type="AlphaFoldDB" id="A0A9P6B915"/>
<feature type="region of interest" description="Disordered" evidence="1">
    <location>
        <begin position="154"/>
        <end position="173"/>
    </location>
</feature>